<reference evidence="2 3" key="1">
    <citation type="submission" date="2020-07" db="EMBL/GenBank/DDBJ databases">
        <title>Sequencing the genomes of 1000 actinobacteria strains.</title>
        <authorList>
            <person name="Klenk H.-P."/>
        </authorList>
    </citation>
    <scope>NUCLEOTIDE SEQUENCE [LARGE SCALE GENOMIC DNA]</scope>
    <source>
        <strain evidence="2 3">DSM 104006</strain>
    </source>
</reference>
<name>A0A853AZP8_9PSEU</name>
<dbReference type="InterPro" id="IPR046450">
    <property type="entry name" value="PA_dom_sf"/>
</dbReference>
<dbReference type="Proteomes" id="UP000549616">
    <property type="component" value="Unassembled WGS sequence"/>
</dbReference>
<feature type="domain" description="PA" evidence="1">
    <location>
        <begin position="40"/>
        <end position="78"/>
    </location>
</feature>
<evidence type="ECO:0000313" key="2">
    <source>
        <dbReference type="EMBL" id="NYI88210.1"/>
    </source>
</evidence>
<proteinExistence type="predicted"/>
<accession>A0A853AZP8</accession>
<gene>
    <name evidence="2" type="ORF">HNR02_001533</name>
</gene>
<evidence type="ECO:0000313" key="3">
    <source>
        <dbReference type="Proteomes" id="UP000549616"/>
    </source>
</evidence>
<dbReference type="Pfam" id="PF02225">
    <property type="entry name" value="PA"/>
    <property type="match status" value="1"/>
</dbReference>
<sequence length="101" mass="10438">MTRREFPLVFTETIEEKLTVGAAGVPITVMVYSTSKGGATAPLAVVPALGGVASDFADVAGKIAVVRRGSCSFGQKAATQRLPVGVSSTRFPFAWVPLTAP</sequence>
<protein>
    <submittedName>
        <fullName evidence="2">Siroheme synthase</fullName>
    </submittedName>
</protein>
<keyword evidence="3" id="KW-1185">Reference proteome</keyword>
<comment type="caution">
    <text evidence="2">The sequence shown here is derived from an EMBL/GenBank/DDBJ whole genome shotgun (WGS) entry which is preliminary data.</text>
</comment>
<dbReference type="AlphaFoldDB" id="A0A853AZP8"/>
<dbReference type="SUPFAM" id="SSF52025">
    <property type="entry name" value="PA domain"/>
    <property type="match status" value="1"/>
</dbReference>
<evidence type="ECO:0000259" key="1">
    <source>
        <dbReference type="Pfam" id="PF02225"/>
    </source>
</evidence>
<dbReference type="RefSeq" id="WP_179772486.1">
    <property type="nucleotide sequence ID" value="NZ_JACCFK010000001.1"/>
</dbReference>
<dbReference type="Gene3D" id="3.50.30.30">
    <property type="match status" value="1"/>
</dbReference>
<dbReference type="InterPro" id="IPR003137">
    <property type="entry name" value="PA_domain"/>
</dbReference>
<organism evidence="2 3">
    <name type="scientific">Amycolatopsis endophytica</name>
    <dbReference type="NCBI Taxonomy" id="860233"/>
    <lineage>
        <taxon>Bacteria</taxon>
        <taxon>Bacillati</taxon>
        <taxon>Actinomycetota</taxon>
        <taxon>Actinomycetes</taxon>
        <taxon>Pseudonocardiales</taxon>
        <taxon>Pseudonocardiaceae</taxon>
        <taxon>Amycolatopsis</taxon>
    </lineage>
</organism>
<dbReference type="EMBL" id="JACCFK010000001">
    <property type="protein sequence ID" value="NYI88210.1"/>
    <property type="molecule type" value="Genomic_DNA"/>
</dbReference>